<gene>
    <name evidence="1" type="ORF">FM996_12945</name>
</gene>
<organism evidence="1 2">
    <name type="scientific">Methylosinus sporium</name>
    <dbReference type="NCBI Taxonomy" id="428"/>
    <lineage>
        <taxon>Bacteria</taxon>
        <taxon>Pseudomonadati</taxon>
        <taxon>Pseudomonadota</taxon>
        <taxon>Alphaproteobacteria</taxon>
        <taxon>Hyphomicrobiales</taxon>
        <taxon>Methylocystaceae</taxon>
        <taxon>Methylosinus</taxon>
    </lineage>
</organism>
<comment type="caution">
    <text evidence="1">The sequence shown here is derived from an EMBL/GenBank/DDBJ whole genome shotgun (WGS) entry which is preliminary data.</text>
</comment>
<reference evidence="1 2" key="1">
    <citation type="submission" date="2019-07" db="EMBL/GenBank/DDBJ databases">
        <title>Ln-dependent methylotrophs.</title>
        <authorList>
            <person name="Tani A."/>
        </authorList>
    </citation>
    <scope>NUCLEOTIDE SEQUENCE [LARGE SCALE GENOMIC DNA]</scope>
    <source>
        <strain evidence="1 2">SM89A</strain>
    </source>
</reference>
<evidence type="ECO:0000313" key="1">
    <source>
        <dbReference type="EMBL" id="TRL31971.1"/>
    </source>
</evidence>
<dbReference type="RefSeq" id="WP_185966516.1">
    <property type="nucleotide sequence ID" value="NZ_VJMF01000049.1"/>
</dbReference>
<dbReference type="EMBL" id="VJMF01000049">
    <property type="protein sequence ID" value="TRL31971.1"/>
    <property type="molecule type" value="Genomic_DNA"/>
</dbReference>
<proteinExistence type="predicted"/>
<dbReference type="Proteomes" id="UP000316781">
    <property type="component" value="Unassembled WGS sequence"/>
</dbReference>
<dbReference type="AlphaFoldDB" id="A0A549SQS7"/>
<name>A0A549SQS7_METSR</name>
<evidence type="ECO:0000313" key="2">
    <source>
        <dbReference type="Proteomes" id="UP000316781"/>
    </source>
</evidence>
<sequence>MQPNVSSEVSTEVGHVAIVPPAAEPAEKDVSVATAVGDNIIIMVRFRPDTTVWEINGLPAHLDKQAWFKLLCERAGSKFETRAGGRGYFRLTRVEYEAIAARNPN</sequence>
<protein>
    <submittedName>
        <fullName evidence="1">Uncharacterized protein</fullName>
    </submittedName>
</protein>
<accession>A0A549SQS7</accession>